<evidence type="ECO:0000313" key="5">
    <source>
        <dbReference type="Proteomes" id="UP001497623"/>
    </source>
</evidence>
<dbReference type="InterPro" id="IPR035892">
    <property type="entry name" value="C2_domain_sf"/>
</dbReference>
<evidence type="ECO:0000313" key="4">
    <source>
        <dbReference type="EMBL" id="CAL4069052.1"/>
    </source>
</evidence>
<dbReference type="PANTHER" id="PTHR10194">
    <property type="entry name" value="RAS GTPASE-ACTIVATING PROTEINS"/>
    <property type="match status" value="1"/>
</dbReference>
<evidence type="ECO:0000256" key="1">
    <source>
        <dbReference type="ARBA" id="ARBA00022468"/>
    </source>
</evidence>
<proteinExistence type="predicted"/>
<dbReference type="EMBL" id="CAXKWB010003370">
    <property type="protein sequence ID" value="CAL4069052.1"/>
    <property type="molecule type" value="Genomic_DNA"/>
</dbReference>
<dbReference type="AlphaFoldDB" id="A0AAV2Q5S5"/>
<dbReference type="InterPro" id="IPR008936">
    <property type="entry name" value="Rho_GTPase_activation_prot"/>
</dbReference>
<dbReference type="SUPFAM" id="SSF49562">
    <property type="entry name" value="C2 domain (Calcium/lipid-binding domain, CaLB)"/>
    <property type="match status" value="1"/>
</dbReference>
<dbReference type="Proteomes" id="UP001497623">
    <property type="component" value="Unassembled WGS sequence"/>
</dbReference>
<feature type="domain" description="Ras-GAP" evidence="3">
    <location>
        <begin position="184"/>
        <end position="358"/>
    </location>
</feature>
<keyword evidence="1" id="KW-0343">GTPase activation</keyword>
<dbReference type="SUPFAM" id="SSF48350">
    <property type="entry name" value="GTPase activation domain, GAP"/>
    <property type="match status" value="1"/>
</dbReference>
<dbReference type="InterPro" id="IPR023152">
    <property type="entry name" value="RasGAP_CS"/>
</dbReference>
<evidence type="ECO:0000256" key="2">
    <source>
        <dbReference type="SAM" id="MobiDB-lite"/>
    </source>
</evidence>
<sequence length="358" mass="41464">NIFNRRSPKTPKDTAKDKEKRSLPNERYDPDRDLHFRTENILKLWILELKNVPQKKKYYCNLLVDEEIYHTTQSKQKTDICFWGDYCETSIDSQSSHVCVAVYKKATHLGYVKIDLVSSSKTTEKWFKLESDKSDKEIPQIRIKYRFHSVDILPLSAYKAFREYLQNNSVSLCQMLESTLPVKSKEDIASALVHIAQAQQYAQTFLVNLILNEVKNKGDNDPTLFRGNSLATKAIEAYMHLVGEDYLHDTVEEEIKSIIEDPHDMEVDPMKIPNFSNLKEKIQKHQNSLEDRVTSIWRRILQSSIHLPIELVNVFGSLKEALLKEAKSNLVDVLISSCIFLRFLCPAILNPSLFNILQ</sequence>
<dbReference type="PROSITE" id="PS50018">
    <property type="entry name" value="RAS_GTPASE_ACTIV_2"/>
    <property type="match status" value="1"/>
</dbReference>
<feature type="non-terminal residue" evidence="4">
    <location>
        <position position="1"/>
    </location>
</feature>
<feature type="compositionally biased region" description="Basic and acidic residues" evidence="2">
    <location>
        <begin position="10"/>
        <end position="29"/>
    </location>
</feature>
<reference evidence="4 5" key="1">
    <citation type="submission" date="2024-05" db="EMBL/GenBank/DDBJ databases">
        <authorList>
            <person name="Wallberg A."/>
        </authorList>
    </citation>
    <scope>NUCLEOTIDE SEQUENCE [LARGE SCALE GENOMIC DNA]</scope>
</reference>
<dbReference type="Gene3D" id="2.60.40.150">
    <property type="entry name" value="C2 domain"/>
    <property type="match status" value="1"/>
</dbReference>
<feature type="non-terminal residue" evidence="4">
    <location>
        <position position="358"/>
    </location>
</feature>
<feature type="region of interest" description="Disordered" evidence="2">
    <location>
        <begin position="1"/>
        <end position="29"/>
    </location>
</feature>
<comment type="caution">
    <text evidence="4">The sequence shown here is derived from an EMBL/GenBank/DDBJ whole genome shotgun (WGS) entry which is preliminary data.</text>
</comment>
<evidence type="ECO:0000259" key="3">
    <source>
        <dbReference type="PROSITE" id="PS50018"/>
    </source>
</evidence>
<dbReference type="InterPro" id="IPR039360">
    <property type="entry name" value="Ras_GTPase"/>
</dbReference>
<dbReference type="PANTHER" id="PTHR10194:SF60">
    <property type="entry name" value="RAS GTPASE-ACTIVATING PROTEIN RASKOL"/>
    <property type="match status" value="1"/>
</dbReference>
<name>A0AAV2Q5S5_MEGNR</name>
<keyword evidence="5" id="KW-1185">Reference proteome</keyword>
<dbReference type="SMART" id="SM00323">
    <property type="entry name" value="RasGAP"/>
    <property type="match status" value="1"/>
</dbReference>
<dbReference type="InterPro" id="IPR001936">
    <property type="entry name" value="RasGAP_dom"/>
</dbReference>
<protein>
    <recommendedName>
        <fullName evidence="3">Ras-GAP domain-containing protein</fullName>
    </recommendedName>
</protein>
<organism evidence="4 5">
    <name type="scientific">Meganyctiphanes norvegica</name>
    <name type="common">Northern krill</name>
    <name type="synonym">Thysanopoda norvegica</name>
    <dbReference type="NCBI Taxonomy" id="48144"/>
    <lineage>
        <taxon>Eukaryota</taxon>
        <taxon>Metazoa</taxon>
        <taxon>Ecdysozoa</taxon>
        <taxon>Arthropoda</taxon>
        <taxon>Crustacea</taxon>
        <taxon>Multicrustacea</taxon>
        <taxon>Malacostraca</taxon>
        <taxon>Eumalacostraca</taxon>
        <taxon>Eucarida</taxon>
        <taxon>Euphausiacea</taxon>
        <taxon>Euphausiidae</taxon>
        <taxon>Meganyctiphanes</taxon>
    </lineage>
</organism>
<dbReference type="GO" id="GO:0005096">
    <property type="term" value="F:GTPase activator activity"/>
    <property type="evidence" value="ECO:0007669"/>
    <property type="project" value="UniProtKB-KW"/>
</dbReference>
<accession>A0AAV2Q5S5</accession>
<gene>
    <name evidence="4" type="ORF">MNOR_LOCUS7585</name>
</gene>
<dbReference type="PROSITE" id="PS00509">
    <property type="entry name" value="RAS_GTPASE_ACTIV_1"/>
    <property type="match status" value="1"/>
</dbReference>
<dbReference type="Gene3D" id="1.10.506.10">
    <property type="entry name" value="GTPase Activation - p120gap, domain 1"/>
    <property type="match status" value="1"/>
</dbReference>
<dbReference type="Pfam" id="PF00616">
    <property type="entry name" value="RasGAP"/>
    <property type="match status" value="1"/>
</dbReference>